<dbReference type="AlphaFoldDB" id="A0A5D2GSC5"/>
<gene>
    <name evidence="1" type="ORF">ES288_A05G417000v1</name>
</gene>
<dbReference type="EMBL" id="CM017692">
    <property type="protein sequence ID" value="TYH20256.1"/>
    <property type="molecule type" value="Genomic_DNA"/>
</dbReference>
<evidence type="ECO:0000313" key="1">
    <source>
        <dbReference type="EMBL" id="TYH20256.1"/>
    </source>
</evidence>
<organism evidence="1 2">
    <name type="scientific">Gossypium darwinii</name>
    <name type="common">Darwin's cotton</name>
    <name type="synonym">Gossypium barbadense var. darwinii</name>
    <dbReference type="NCBI Taxonomy" id="34276"/>
    <lineage>
        <taxon>Eukaryota</taxon>
        <taxon>Viridiplantae</taxon>
        <taxon>Streptophyta</taxon>
        <taxon>Embryophyta</taxon>
        <taxon>Tracheophyta</taxon>
        <taxon>Spermatophyta</taxon>
        <taxon>Magnoliopsida</taxon>
        <taxon>eudicotyledons</taxon>
        <taxon>Gunneridae</taxon>
        <taxon>Pentapetalae</taxon>
        <taxon>rosids</taxon>
        <taxon>malvids</taxon>
        <taxon>Malvales</taxon>
        <taxon>Malvaceae</taxon>
        <taxon>Malvoideae</taxon>
        <taxon>Gossypium</taxon>
    </lineage>
</organism>
<name>A0A5D2GSC5_GOSDA</name>
<accession>A0A5D2GSC5</accession>
<sequence length="109" mass="12143">MTVEGVTTRIQKEFGMMHGELTQLQVQFSQLDAWINARLKDLQEGIKSEIRSEVRSELRSKLHSLFEQYFGQNPPATVTGVMSGKGKGILGSPPGFPAKEHLMVSPMQI</sequence>
<keyword evidence="2" id="KW-1185">Reference proteome</keyword>
<protein>
    <submittedName>
        <fullName evidence="1">Uncharacterized protein</fullName>
    </submittedName>
</protein>
<dbReference type="Proteomes" id="UP000323506">
    <property type="component" value="Chromosome A05"/>
</dbReference>
<reference evidence="1 2" key="1">
    <citation type="submission" date="2019-06" db="EMBL/GenBank/DDBJ databases">
        <title>WGS assembly of Gossypium darwinii.</title>
        <authorList>
            <person name="Chen Z.J."/>
            <person name="Sreedasyam A."/>
            <person name="Ando A."/>
            <person name="Song Q."/>
            <person name="De L."/>
            <person name="Hulse-Kemp A."/>
            <person name="Ding M."/>
            <person name="Ye W."/>
            <person name="Kirkbride R."/>
            <person name="Jenkins J."/>
            <person name="Plott C."/>
            <person name="Lovell J."/>
            <person name="Lin Y.-M."/>
            <person name="Vaughn R."/>
            <person name="Liu B."/>
            <person name="Li W."/>
            <person name="Simpson S."/>
            <person name="Scheffler B."/>
            <person name="Saski C."/>
            <person name="Grover C."/>
            <person name="Hu G."/>
            <person name="Conover J."/>
            <person name="Carlson J."/>
            <person name="Shu S."/>
            <person name="Boston L."/>
            <person name="Williams M."/>
            <person name="Peterson D."/>
            <person name="Mcgee K."/>
            <person name="Jones D."/>
            <person name="Wendel J."/>
            <person name="Stelly D."/>
            <person name="Grimwood J."/>
            <person name="Schmutz J."/>
        </authorList>
    </citation>
    <scope>NUCLEOTIDE SEQUENCE [LARGE SCALE GENOMIC DNA]</scope>
    <source>
        <strain evidence="1">1808015.09</strain>
    </source>
</reference>
<proteinExistence type="predicted"/>
<evidence type="ECO:0000313" key="2">
    <source>
        <dbReference type="Proteomes" id="UP000323506"/>
    </source>
</evidence>